<evidence type="ECO:0000259" key="5">
    <source>
        <dbReference type="PROSITE" id="PS50893"/>
    </source>
</evidence>
<dbReference type="SUPFAM" id="SSF52540">
    <property type="entry name" value="P-loop containing nucleoside triphosphate hydrolases"/>
    <property type="match status" value="1"/>
</dbReference>
<dbReference type="SMART" id="SM00382">
    <property type="entry name" value="AAA"/>
    <property type="match status" value="1"/>
</dbReference>
<proteinExistence type="inferred from homology"/>
<evidence type="ECO:0000256" key="3">
    <source>
        <dbReference type="ARBA" id="ARBA00022741"/>
    </source>
</evidence>
<dbReference type="GO" id="GO:1903805">
    <property type="term" value="P:L-valine import across plasma membrane"/>
    <property type="evidence" value="ECO:0007669"/>
    <property type="project" value="TreeGrafter"/>
</dbReference>
<accession>A0A844QHQ7</accession>
<dbReference type="PANTHER" id="PTHR45772">
    <property type="entry name" value="CONSERVED COMPONENT OF ABC TRANSPORTER FOR NATURAL AMINO ACIDS-RELATED"/>
    <property type="match status" value="1"/>
</dbReference>
<dbReference type="AlphaFoldDB" id="A0A844QHQ7"/>
<dbReference type="CDD" id="cd03219">
    <property type="entry name" value="ABC_Mj1267_LivG_branched"/>
    <property type="match status" value="1"/>
</dbReference>
<dbReference type="Proteomes" id="UP000463224">
    <property type="component" value="Unassembled WGS sequence"/>
</dbReference>
<dbReference type="GO" id="GO:1903806">
    <property type="term" value="P:L-isoleucine import across plasma membrane"/>
    <property type="evidence" value="ECO:0007669"/>
    <property type="project" value="TreeGrafter"/>
</dbReference>
<dbReference type="GO" id="GO:0005304">
    <property type="term" value="F:L-valine transmembrane transporter activity"/>
    <property type="evidence" value="ECO:0007669"/>
    <property type="project" value="TreeGrafter"/>
</dbReference>
<dbReference type="InterPro" id="IPR051120">
    <property type="entry name" value="ABC_AA/LPS_Transport"/>
</dbReference>
<dbReference type="EMBL" id="WPHG01000004">
    <property type="protein sequence ID" value="MVA99002.1"/>
    <property type="molecule type" value="Genomic_DNA"/>
</dbReference>
<dbReference type="PROSITE" id="PS50893">
    <property type="entry name" value="ABC_TRANSPORTER_2"/>
    <property type="match status" value="1"/>
</dbReference>
<evidence type="ECO:0000313" key="7">
    <source>
        <dbReference type="Proteomes" id="UP000463224"/>
    </source>
</evidence>
<dbReference type="Pfam" id="PF00005">
    <property type="entry name" value="ABC_tran"/>
    <property type="match status" value="1"/>
</dbReference>
<dbReference type="GO" id="GO:0015192">
    <property type="term" value="F:L-phenylalanine transmembrane transporter activity"/>
    <property type="evidence" value="ECO:0007669"/>
    <property type="project" value="TreeGrafter"/>
</dbReference>
<feature type="domain" description="ABC transporter" evidence="5">
    <location>
        <begin position="6"/>
        <end position="247"/>
    </location>
</feature>
<evidence type="ECO:0000256" key="2">
    <source>
        <dbReference type="ARBA" id="ARBA00022448"/>
    </source>
</evidence>
<evidence type="ECO:0000313" key="6">
    <source>
        <dbReference type="EMBL" id="MVA99002.1"/>
    </source>
</evidence>
<dbReference type="GO" id="GO:0005886">
    <property type="term" value="C:plasma membrane"/>
    <property type="evidence" value="ECO:0007669"/>
    <property type="project" value="TreeGrafter"/>
</dbReference>
<dbReference type="Gene3D" id="3.40.50.300">
    <property type="entry name" value="P-loop containing nucleotide triphosphate hydrolases"/>
    <property type="match status" value="1"/>
</dbReference>
<dbReference type="GO" id="GO:0015808">
    <property type="term" value="P:L-alanine transport"/>
    <property type="evidence" value="ECO:0007669"/>
    <property type="project" value="TreeGrafter"/>
</dbReference>
<dbReference type="RefSeq" id="WP_156713967.1">
    <property type="nucleotide sequence ID" value="NZ_WPHG01000004.1"/>
</dbReference>
<dbReference type="GO" id="GO:0042941">
    <property type="term" value="P:D-alanine transmembrane transport"/>
    <property type="evidence" value="ECO:0007669"/>
    <property type="project" value="TreeGrafter"/>
</dbReference>
<dbReference type="PANTHER" id="PTHR45772:SF7">
    <property type="entry name" value="AMINO ACID ABC TRANSPORTER ATP-BINDING PROTEIN"/>
    <property type="match status" value="1"/>
</dbReference>
<keyword evidence="3" id="KW-0547">Nucleotide-binding</keyword>
<comment type="caution">
    <text evidence="6">The sequence shown here is derived from an EMBL/GenBank/DDBJ whole genome shotgun (WGS) entry which is preliminary data.</text>
</comment>
<sequence length="249" mass="26862">MSAQAVDVDNVVMQFGGLRAVDGVSLRVGVGERRVLLGPNGAGKTTLFNMIGGQLQPTSGAVRLFGQDVSRQNPYRRAHDGLARTFQITSLFPDMTVGENLHLAVRALSASRFGMIRPASQYPRIAERVADVLAEWRFPAGADTLVSNLSYGDQRKLELAMAVANRPRILLLDEPTSGLSATETESVVGLIKGLPEDVTVIVVEHDMDVAFAVADLFTILHNGRLVTTGTAAEVQANEDIQRIYFGEGE</sequence>
<dbReference type="GO" id="GO:0005524">
    <property type="term" value="F:ATP binding"/>
    <property type="evidence" value="ECO:0007669"/>
    <property type="project" value="UniProtKB-KW"/>
</dbReference>
<protein>
    <submittedName>
        <fullName evidence="6">ATP-binding cassette domain-containing protein</fullName>
    </submittedName>
</protein>
<evidence type="ECO:0000256" key="1">
    <source>
        <dbReference type="ARBA" id="ARBA00005417"/>
    </source>
</evidence>
<dbReference type="GO" id="GO:0015188">
    <property type="term" value="F:L-isoleucine transmembrane transporter activity"/>
    <property type="evidence" value="ECO:0007669"/>
    <property type="project" value="TreeGrafter"/>
</dbReference>
<reference evidence="6 7" key="1">
    <citation type="submission" date="2019-12" db="EMBL/GenBank/DDBJ databases">
        <title>Nitratireductor arenosus sp. nov., Isolated from sea sand, Jeju island, South Korea.</title>
        <authorList>
            <person name="Kim W."/>
        </authorList>
    </citation>
    <scope>NUCLEOTIDE SEQUENCE [LARGE SCALE GENOMIC DNA]</scope>
    <source>
        <strain evidence="6 7">CAU 1489</strain>
    </source>
</reference>
<dbReference type="InterPro" id="IPR017871">
    <property type="entry name" value="ABC_transporter-like_CS"/>
</dbReference>
<keyword evidence="4 6" id="KW-0067">ATP-binding</keyword>
<comment type="similarity">
    <text evidence="1">Belongs to the ABC transporter superfamily.</text>
</comment>
<dbReference type="InterPro" id="IPR027417">
    <property type="entry name" value="P-loop_NTPase"/>
</dbReference>
<keyword evidence="2" id="KW-0813">Transport</keyword>
<dbReference type="InterPro" id="IPR003439">
    <property type="entry name" value="ABC_transporter-like_ATP-bd"/>
</dbReference>
<dbReference type="PROSITE" id="PS00211">
    <property type="entry name" value="ABC_TRANSPORTER_1"/>
    <property type="match status" value="1"/>
</dbReference>
<organism evidence="6 7">
    <name type="scientific">Nitratireductor arenosus</name>
    <dbReference type="NCBI Taxonomy" id="2682096"/>
    <lineage>
        <taxon>Bacteria</taxon>
        <taxon>Pseudomonadati</taxon>
        <taxon>Pseudomonadota</taxon>
        <taxon>Alphaproteobacteria</taxon>
        <taxon>Hyphomicrobiales</taxon>
        <taxon>Phyllobacteriaceae</taxon>
        <taxon>Nitratireductor</taxon>
    </lineage>
</organism>
<dbReference type="GO" id="GO:0016887">
    <property type="term" value="F:ATP hydrolysis activity"/>
    <property type="evidence" value="ECO:0007669"/>
    <property type="project" value="InterPro"/>
</dbReference>
<dbReference type="InterPro" id="IPR003593">
    <property type="entry name" value="AAA+_ATPase"/>
</dbReference>
<name>A0A844QHQ7_9HYPH</name>
<keyword evidence="7" id="KW-1185">Reference proteome</keyword>
<evidence type="ECO:0000256" key="4">
    <source>
        <dbReference type="ARBA" id="ARBA00022840"/>
    </source>
</evidence>
<gene>
    <name evidence="6" type="ORF">GN330_17275</name>
</gene>